<name>A0A6V8KMJ8_9ACTN</name>
<dbReference type="Proteomes" id="UP000482800">
    <property type="component" value="Unassembled WGS sequence"/>
</dbReference>
<evidence type="ECO:0000313" key="2">
    <source>
        <dbReference type="EMBL" id="GFJ83449.1"/>
    </source>
</evidence>
<sequence length="71" mass="7339">MTVDARLWYKGQMASDPHGSDDAAADGDDEWTDADADADLGTFRGVVLNDTGPVRTVSQPPPGPAQPPAGS</sequence>
<feature type="region of interest" description="Disordered" evidence="1">
    <location>
        <begin position="1"/>
        <end position="71"/>
    </location>
</feature>
<keyword evidence="3" id="KW-1185">Reference proteome</keyword>
<evidence type="ECO:0000313" key="3">
    <source>
        <dbReference type="Proteomes" id="UP000482800"/>
    </source>
</evidence>
<proteinExistence type="predicted"/>
<dbReference type="AlphaFoldDB" id="A0A6V8KMJ8"/>
<gene>
    <name evidence="2" type="ORF">Phou_076290</name>
</gene>
<protein>
    <submittedName>
        <fullName evidence="2">Uncharacterized protein</fullName>
    </submittedName>
</protein>
<accession>A0A6V8KMJ8</accession>
<reference evidence="2 3" key="1">
    <citation type="submission" date="2020-03" db="EMBL/GenBank/DDBJ databases">
        <title>Whole genome shotgun sequence of Phytohabitans houttuyneae NBRC 108639.</title>
        <authorList>
            <person name="Komaki H."/>
            <person name="Tamura T."/>
        </authorList>
    </citation>
    <scope>NUCLEOTIDE SEQUENCE [LARGE SCALE GENOMIC DNA]</scope>
    <source>
        <strain evidence="2 3">NBRC 108639</strain>
    </source>
</reference>
<evidence type="ECO:0000256" key="1">
    <source>
        <dbReference type="SAM" id="MobiDB-lite"/>
    </source>
</evidence>
<organism evidence="2 3">
    <name type="scientific">Phytohabitans houttuyneae</name>
    <dbReference type="NCBI Taxonomy" id="1076126"/>
    <lineage>
        <taxon>Bacteria</taxon>
        <taxon>Bacillati</taxon>
        <taxon>Actinomycetota</taxon>
        <taxon>Actinomycetes</taxon>
        <taxon>Micromonosporales</taxon>
        <taxon>Micromonosporaceae</taxon>
    </lineage>
</organism>
<comment type="caution">
    <text evidence="2">The sequence shown here is derived from an EMBL/GenBank/DDBJ whole genome shotgun (WGS) entry which is preliminary data.</text>
</comment>
<feature type="compositionally biased region" description="Pro residues" evidence="1">
    <location>
        <begin position="59"/>
        <end position="71"/>
    </location>
</feature>
<reference evidence="2 3" key="2">
    <citation type="submission" date="2020-03" db="EMBL/GenBank/DDBJ databases">
        <authorList>
            <person name="Ichikawa N."/>
            <person name="Kimura A."/>
            <person name="Kitahashi Y."/>
            <person name="Uohara A."/>
        </authorList>
    </citation>
    <scope>NUCLEOTIDE SEQUENCE [LARGE SCALE GENOMIC DNA]</scope>
    <source>
        <strain evidence="2 3">NBRC 108639</strain>
    </source>
</reference>
<feature type="compositionally biased region" description="Acidic residues" evidence="1">
    <location>
        <begin position="23"/>
        <end position="38"/>
    </location>
</feature>
<dbReference type="EMBL" id="BLPF01000003">
    <property type="protein sequence ID" value="GFJ83449.1"/>
    <property type="molecule type" value="Genomic_DNA"/>
</dbReference>